<dbReference type="EMBL" id="GBBL01000114">
    <property type="protein sequence ID" value="JAC27206.1"/>
    <property type="molecule type" value="mRNA"/>
</dbReference>
<keyword evidence="1" id="KW-0812">Transmembrane</keyword>
<organism evidence="2">
    <name type="scientific">Amblyomma parvum</name>
    <name type="common">South American tick</name>
    <dbReference type="NCBI Taxonomy" id="251391"/>
    <lineage>
        <taxon>Eukaryota</taxon>
        <taxon>Metazoa</taxon>
        <taxon>Ecdysozoa</taxon>
        <taxon>Arthropoda</taxon>
        <taxon>Chelicerata</taxon>
        <taxon>Arachnida</taxon>
        <taxon>Acari</taxon>
        <taxon>Parasitiformes</taxon>
        <taxon>Ixodida</taxon>
        <taxon>Ixodoidea</taxon>
        <taxon>Ixodidae</taxon>
        <taxon>Amblyomminae</taxon>
        <taxon>Amblyomma</taxon>
    </lineage>
</organism>
<name>A0A023FZ99_AMBPA</name>
<protein>
    <submittedName>
        <fullName evidence="2">Uncharacterized protein</fullName>
    </submittedName>
</protein>
<evidence type="ECO:0000313" key="2">
    <source>
        <dbReference type="EMBL" id="JAC27206.1"/>
    </source>
</evidence>
<reference evidence="2" key="1">
    <citation type="submission" date="2014-03" db="EMBL/GenBank/DDBJ databases">
        <title>The sialotranscriptome of Amblyomma triste, Amblyomma parvum and Amblyomma cajennense ticks, uncovered by 454-based RNA-seq.</title>
        <authorList>
            <person name="Garcia G.R."/>
            <person name="Gardinassi L.G."/>
            <person name="Ribeiro J.M."/>
            <person name="Anatrielo E."/>
            <person name="Ferreira B.R."/>
            <person name="Moreira H.N."/>
            <person name="Mafra C."/>
            <person name="Olegario M.M."/>
            <person name="Szabo P.J."/>
            <person name="Miranda-Santos I.K."/>
            <person name="Maruyama S.R."/>
        </authorList>
    </citation>
    <scope>NUCLEOTIDE SEQUENCE</scope>
    <source>
        <strain evidence="2">Araguapaz</strain>
        <tissue evidence="2">Salivary glands</tissue>
    </source>
</reference>
<sequence length="135" mass="15607">MFRGVQCTVTDSILVLGHLFILVRAQFLNAAFVHESCSKCTLAYLFQTNVHIVWPAHSVGSLLVVKRDWQLQQNRTAAPLLSLHIFLLPREFVYKLLCGLTKRYFWSFAVRTSYVVFFFSVYKVAHIAQAWSFAF</sequence>
<keyword evidence="1" id="KW-0472">Membrane</keyword>
<feature type="transmembrane region" description="Helical" evidence="1">
    <location>
        <begin position="44"/>
        <end position="65"/>
    </location>
</feature>
<keyword evidence="1" id="KW-1133">Transmembrane helix</keyword>
<dbReference type="AlphaFoldDB" id="A0A023FZ99"/>
<feature type="transmembrane region" description="Helical" evidence="1">
    <location>
        <begin position="12"/>
        <end position="32"/>
    </location>
</feature>
<accession>A0A023FZ99</accession>
<proteinExistence type="evidence at transcript level"/>
<feature type="non-terminal residue" evidence="2">
    <location>
        <position position="135"/>
    </location>
</feature>
<evidence type="ECO:0000256" key="1">
    <source>
        <dbReference type="SAM" id="Phobius"/>
    </source>
</evidence>